<evidence type="ECO:0000313" key="2">
    <source>
        <dbReference type="EMBL" id="GAD87353.1"/>
    </source>
</evidence>
<accession>U5EM01</accession>
<feature type="region of interest" description="Disordered" evidence="1">
    <location>
        <begin position="124"/>
        <end position="166"/>
    </location>
</feature>
<organism evidence="2 3">
    <name type="scientific">Nocardia asteroides NBRC 15531</name>
    <dbReference type="NCBI Taxonomy" id="1110697"/>
    <lineage>
        <taxon>Bacteria</taxon>
        <taxon>Bacillati</taxon>
        <taxon>Actinomycetota</taxon>
        <taxon>Actinomycetes</taxon>
        <taxon>Mycobacteriales</taxon>
        <taxon>Nocardiaceae</taxon>
        <taxon>Nocardia</taxon>
    </lineage>
</organism>
<comment type="caution">
    <text evidence="2">The sequence shown here is derived from an EMBL/GenBank/DDBJ whole genome shotgun (WGS) entry which is preliminary data.</text>
</comment>
<sequence length="166" mass="17867">MGGVTLCGHTARTVDRPVCPVRWPIDVGYGQIYGTNVHIVLGGRATCGRDRRGRLRREPIPARRPGLRHADVPARGGHLRRVPHGARPALRAPARRAEFRRGCSAAAGRAHRVADAGRGRGCVCGATGSSRRGGRWSRPPGRADRQGQGVPISSTPTAPDWTRWPS</sequence>
<evidence type="ECO:0000313" key="3">
    <source>
        <dbReference type="Proteomes" id="UP000017048"/>
    </source>
</evidence>
<dbReference type="Proteomes" id="UP000017048">
    <property type="component" value="Unassembled WGS sequence"/>
</dbReference>
<evidence type="ECO:0000256" key="1">
    <source>
        <dbReference type="SAM" id="MobiDB-lite"/>
    </source>
</evidence>
<protein>
    <submittedName>
        <fullName evidence="2">Uncharacterized protein</fullName>
    </submittedName>
</protein>
<reference evidence="2 3" key="1">
    <citation type="journal article" date="2014" name="BMC Genomics">
        <title>Genome based analysis of type-I polyketide synthase and nonribosomal peptide synthetase gene clusters in seven strains of five representative Nocardia species.</title>
        <authorList>
            <person name="Komaki H."/>
            <person name="Ichikawa N."/>
            <person name="Hosoyama A."/>
            <person name="Takahashi-Nakaguchi A."/>
            <person name="Matsuzawa T."/>
            <person name="Suzuki K."/>
            <person name="Fujita N."/>
            <person name="Gonoi T."/>
        </authorList>
    </citation>
    <scope>NUCLEOTIDE SEQUENCE [LARGE SCALE GENOMIC DNA]</scope>
    <source>
        <strain evidence="2 3">NBRC 15531</strain>
    </source>
</reference>
<feature type="region of interest" description="Disordered" evidence="1">
    <location>
        <begin position="64"/>
        <end position="91"/>
    </location>
</feature>
<keyword evidence="3" id="KW-1185">Reference proteome</keyword>
<gene>
    <name evidence="2" type="ORF">NCAST_34_04805</name>
</gene>
<dbReference type="AlphaFoldDB" id="U5EM01"/>
<name>U5EM01_NOCAS</name>
<dbReference type="EMBL" id="BAFO02000034">
    <property type="protein sequence ID" value="GAD87353.1"/>
    <property type="molecule type" value="Genomic_DNA"/>
</dbReference>
<proteinExistence type="predicted"/>